<feature type="compositionally biased region" description="Basic and acidic residues" evidence="1">
    <location>
        <begin position="7"/>
        <end position="21"/>
    </location>
</feature>
<feature type="region of interest" description="Disordered" evidence="1">
    <location>
        <begin position="1"/>
        <end position="147"/>
    </location>
</feature>
<feature type="compositionally biased region" description="Basic and acidic residues" evidence="1">
    <location>
        <begin position="50"/>
        <end position="81"/>
    </location>
</feature>
<protein>
    <submittedName>
        <fullName evidence="2">Uncharacterized protein</fullName>
    </submittedName>
</protein>
<feature type="compositionally biased region" description="Acidic residues" evidence="1">
    <location>
        <begin position="112"/>
        <end position="122"/>
    </location>
</feature>
<evidence type="ECO:0000313" key="2">
    <source>
        <dbReference type="EMBL" id="CAL1597834.1"/>
    </source>
</evidence>
<reference evidence="2 3" key="1">
    <citation type="submission" date="2024-04" db="EMBL/GenBank/DDBJ databases">
        <authorList>
            <person name="Waldvogel A.-M."/>
            <person name="Schoenle A."/>
        </authorList>
    </citation>
    <scope>NUCLEOTIDE SEQUENCE [LARGE SCALE GENOMIC DNA]</scope>
</reference>
<organism evidence="2 3">
    <name type="scientific">Knipowitschia caucasica</name>
    <name type="common">Caucasian dwarf goby</name>
    <name type="synonym">Pomatoschistus caucasicus</name>
    <dbReference type="NCBI Taxonomy" id="637954"/>
    <lineage>
        <taxon>Eukaryota</taxon>
        <taxon>Metazoa</taxon>
        <taxon>Chordata</taxon>
        <taxon>Craniata</taxon>
        <taxon>Vertebrata</taxon>
        <taxon>Euteleostomi</taxon>
        <taxon>Actinopterygii</taxon>
        <taxon>Neopterygii</taxon>
        <taxon>Teleostei</taxon>
        <taxon>Neoteleostei</taxon>
        <taxon>Acanthomorphata</taxon>
        <taxon>Gobiaria</taxon>
        <taxon>Gobiiformes</taxon>
        <taxon>Gobioidei</taxon>
        <taxon>Gobiidae</taxon>
        <taxon>Gobiinae</taxon>
        <taxon>Knipowitschia</taxon>
    </lineage>
</organism>
<gene>
    <name evidence="2" type="ORF">KC01_LOCUS26317</name>
</gene>
<sequence length="171" mass="19229">MSQSPQIKEEPEEQRIKHEEEQLQVLVSVKTDECSDGAQGEDISSGSGGDMEHFSGSRLKQEIQESKEESEKSGQQEKEQLKVFLPQSSPVCVKTEEKSLLQRRREHREETQGEDMSSETEGDTEHSSDNEAEEVESNASLTKAHARDRLVWWGPESERHKARGQGGATCC</sequence>
<dbReference type="EMBL" id="OZ035844">
    <property type="protein sequence ID" value="CAL1597834.1"/>
    <property type="molecule type" value="Genomic_DNA"/>
</dbReference>
<keyword evidence="3" id="KW-1185">Reference proteome</keyword>
<proteinExistence type="predicted"/>
<name>A0AAV2LE29_KNICA</name>
<dbReference type="AlphaFoldDB" id="A0AAV2LE29"/>
<accession>A0AAV2LE29</accession>
<dbReference type="Proteomes" id="UP001497482">
    <property type="component" value="Chromosome 22"/>
</dbReference>
<evidence type="ECO:0000256" key="1">
    <source>
        <dbReference type="SAM" id="MobiDB-lite"/>
    </source>
</evidence>
<evidence type="ECO:0000313" key="3">
    <source>
        <dbReference type="Proteomes" id="UP001497482"/>
    </source>
</evidence>